<proteinExistence type="predicted"/>
<reference evidence="2" key="1">
    <citation type="submission" date="2020-09" db="EMBL/GenBank/DDBJ databases">
        <title>Genome-Enabled Discovery of Anthraquinone Biosynthesis in Senna tora.</title>
        <authorList>
            <person name="Kang S.-H."/>
            <person name="Pandey R.P."/>
            <person name="Lee C.-M."/>
            <person name="Sim J.-S."/>
            <person name="Jeong J.-T."/>
            <person name="Choi B.-S."/>
            <person name="Jung M."/>
            <person name="Ginzburg D."/>
            <person name="Zhao K."/>
            <person name="Won S.Y."/>
            <person name="Oh T.-J."/>
            <person name="Yu Y."/>
            <person name="Kim N.-H."/>
            <person name="Lee O.R."/>
            <person name="Lee T.-H."/>
            <person name="Bashyal P."/>
            <person name="Kim T.-S."/>
            <person name="Lee W.-H."/>
            <person name="Kawkins C."/>
            <person name="Kim C.-K."/>
            <person name="Kim J.S."/>
            <person name="Ahn B.O."/>
            <person name="Rhee S.Y."/>
            <person name="Sohng J.K."/>
        </authorList>
    </citation>
    <scope>NUCLEOTIDE SEQUENCE</scope>
    <source>
        <tissue evidence="2">Leaf</tissue>
    </source>
</reference>
<dbReference type="AlphaFoldDB" id="A0A834T588"/>
<name>A0A834T588_9FABA</name>
<feature type="region of interest" description="Disordered" evidence="1">
    <location>
        <begin position="49"/>
        <end position="71"/>
    </location>
</feature>
<dbReference type="EMBL" id="JAAIUW010000009">
    <property type="protein sequence ID" value="KAF7815235.1"/>
    <property type="molecule type" value="Genomic_DNA"/>
</dbReference>
<accession>A0A834T588</accession>
<evidence type="ECO:0000256" key="1">
    <source>
        <dbReference type="SAM" id="MobiDB-lite"/>
    </source>
</evidence>
<feature type="compositionally biased region" description="Basic and acidic residues" evidence="1">
    <location>
        <begin position="50"/>
        <end position="63"/>
    </location>
</feature>
<organism evidence="2 3">
    <name type="scientific">Senna tora</name>
    <dbReference type="NCBI Taxonomy" id="362788"/>
    <lineage>
        <taxon>Eukaryota</taxon>
        <taxon>Viridiplantae</taxon>
        <taxon>Streptophyta</taxon>
        <taxon>Embryophyta</taxon>
        <taxon>Tracheophyta</taxon>
        <taxon>Spermatophyta</taxon>
        <taxon>Magnoliopsida</taxon>
        <taxon>eudicotyledons</taxon>
        <taxon>Gunneridae</taxon>
        <taxon>Pentapetalae</taxon>
        <taxon>rosids</taxon>
        <taxon>fabids</taxon>
        <taxon>Fabales</taxon>
        <taxon>Fabaceae</taxon>
        <taxon>Caesalpinioideae</taxon>
        <taxon>Cassia clade</taxon>
        <taxon>Senna</taxon>
    </lineage>
</organism>
<evidence type="ECO:0000313" key="2">
    <source>
        <dbReference type="EMBL" id="KAF7815235.1"/>
    </source>
</evidence>
<protein>
    <submittedName>
        <fullName evidence="2">Uncharacterized protein</fullName>
    </submittedName>
</protein>
<gene>
    <name evidence="2" type="ORF">G2W53_029204</name>
</gene>
<keyword evidence="3" id="KW-1185">Reference proteome</keyword>
<dbReference type="Proteomes" id="UP000634136">
    <property type="component" value="Unassembled WGS sequence"/>
</dbReference>
<evidence type="ECO:0000313" key="3">
    <source>
        <dbReference type="Proteomes" id="UP000634136"/>
    </source>
</evidence>
<comment type="caution">
    <text evidence="2">The sequence shown here is derived from an EMBL/GenBank/DDBJ whole genome shotgun (WGS) entry which is preliminary data.</text>
</comment>
<feature type="region of interest" description="Disordered" evidence="1">
    <location>
        <begin position="1"/>
        <end position="31"/>
    </location>
</feature>
<sequence length="71" mass="7783">MTSRKRKATASSSSSGTVTERAQSEAVDARSRCNTTCVDVIHHNLSQLIKHSEDKAHTPEYHDLPPPPPES</sequence>